<dbReference type="PANTHER" id="PTHR47505:SF1">
    <property type="entry name" value="DNA UTILIZATION PROTEIN YHGH"/>
    <property type="match status" value="1"/>
</dbReference>
<dbReference type="InterPro" id="IPR029057">
    <property type="entry name" value="PRTase-like"/>
</dbReference>
<protein>
    <submittedName>
        <fullName evidence="4">ComF family protein</fullName>
    </submittedName>
</protein>
<keyword evidence="5" id="KW-1185">Reference proteome</keyword>
<feature type="domain" description="Phosphoribosyltransferase" evidence="2">
    <location>
        <begin position="172"/>
        <end position="238"/>
    </location>
</feature>
<dbReference type="Pfam" id="PF18912">
    <property type="entry name" value="DZR_2"/>
    <property type="match status" value="1"/>
</dbReference>
<dbReference type="Gene3D" id="3.40.50.2020">
    <property type="match status" value="1"/>
</dbReference>
<evidence type="ECO:0000256" key="1">
    <source>
        <dbReference type="ARBA" id="ARBA00008007"/>
    </source>
</evidence>
<gene>
    <name evidence="4" type="ORF">Trichorick_01159</name>
</gene>
<feature type="domain" description="Double zinc ribbon" evidence="3">
    <location>
        <begin position="13"/>
        <end position="71"/>
    </location>
</feature>
<sequence>MILKSIWFCCCFIIDYILPPRCLSCAELTITAQGFCPDCWKKLNFIAKPYCYICGCQLNVSIFDNMSCGRCINTKSPYDWVRSLFIFDEHSSKIIHAFKYYDKTGMAKVLAKMLYYRYKSELVNIDLIVPVPMHKFKRLFRMYNQSYILAQELKIIINKPVDYRLLIKDKWTKSQTALSKKARIQNIHGSIKFNQKHCIKGKNILLVDDVLTTGSTIKECSRLLKSNGAQCVYAITIART</sequence>
<organism evidence="4 5">
    <name type="scientific">Candidatus Trichorickettsia mobilis</name>
    <dbReference type="NCBI Taxonomy" id="1346319"/>
    <lineage>
        <taxon>Bacteria</taxon>
        <taxon>Pseudomonadati</taxon>
        <taxon>Pseudomonadota</taxon>
        <taxon>Alphaproteobacteria</taxon>
        <taxon>Rickettsiales</taxon>
        <taxon>Rickettsiaceae</taxon>
        <taxon>Rickettsieae</taxon>
        <taxon>Candidatus Trichorickettsia</taxon>
    </lineage>
</organism>
<dbReference type="InterPro" id="IPR051910">
    <property type="entry name" value="ComF/GntX_DNA_util-trans"/>
</dbReference>
<dbReference type="Pfam" id="PF00156">
    <property type="entry name" value="Pribosyltran"/>
    <property type="match status" value="1"/>
</dbReference>
<dbReference type="SUPFAM" id="SSF53271">
    <property type="entry name" value="PRTase-like"/>
    <property type="match status" value="1"/>
</dbReference>
<evidence type="ECO:0000313" key="4">
    <source>
        <dbReference type="EMBL" id="WPY01251.1"/>
    </source>
</evidence>
<dbReference type="InterPro" id="IPR000836">
    <property type="entry name" value="PRTase_dom"/>
</dbReference>
<reference evidence="4 5" key="1">
    <citation type="submission" date="2022-10" db="EMBL/GenBank/DDBJ databases">
        <title>Host association and intracellularity evolved multiple times independently in the Rickettsiales.</title>
        <authorList>
            <person name="Castelli M."/>
            <person name="Nardi T."/>
            <person name="Gammuto L."/>
            <person name="Bellinzona G."/>
            <person name="Sabaneyeva E."/>
            <person name="Potekhin A."/>
            <person name="Serra V."/>
            <person name="Petroni G."/>
            <person name="Sassera D."/>
        </authorList>
    </citation>
    <scope>NUCLEOTIDE SEQUENCE [LARGE SCALE GENOMIC DNA]</scope>
    <source>
        <strain evidence="4 5">Kr 154-4</strain>
    </source>
</reference>
<dbReference type="Proteomes" id="UP001326613">
    <property type="component" value="Chromosome"/>
</dbReference>
<dbReference type="EMBL" id="CP112932">
    <property type="protein sequence ID" value="WPY01251.1"/>
    <property type="molecule type" value="Genomic_DNA"/>
</dbReference>
<comment type="similarity">
    <text evidence="1">Belongs to the ComF/GntX family.</text>
</comment>
<evidence type="ECO:0000313" key="5">
    <source>
        <dbReference type="Proteomes" id="UP001326613"/>
    </source>
</evidence>
<dbReference type="RefSeq" id="WP_323738037.1">
    <property type="nucleotide sequence ID" value="NZ_CP112932.1"/>
</dbReference>
<dbReference type="CDD" id="cd06223">
    <property type="entry name" value="PRTases_typeI"/>
    <property type="match status" value="1"/>
</dbReference>
<evidence type="ECO:0000259" key="3">
    <source>
        <dbReference type="Pfam" id="PF18912"/>
    </source>
</evidence>
<name>A0ABZ0UTX5_9RICK</name>
<accession>A0ABZ0UTX5</accession>
<dbReference type="InterPro" id="IPR044005">
    <property type="entry name" value="DZR_2"/>
</dbReference>
<dbReference type="PANTHER" id="PTHR47505">
    <property type="entry name" value="DNA UTILIZATION PROTEIN YHGH"/>
    <property type="match status" value="1"/>
</dbReference>
<proteinExistence type="inferred from homology"/>
<evidence type="ECO:0000259" key="2">
    <source>
        <dbReference type="Pfam" id="PF00156"/>
    </source>
</evidence>